<name>A0AAE3XQE5_9BACT</name>
<feature type="domain" description="N-acetyltransferase" evidence="1">
    <location>
        <begin position="3"/>
        <end position="141"/>
    </location>
</feature>
<protein>
    <submittedName>
        <fullName evidence="2">Ribosomal protein S18 acetylase RimI-like enzyme</fullName>
    </submittedName>
</protein>
<organism evidence="2 3">
    <name type="scientific">Aureibacter tunicatorum</name>
    <dbReference type="NCBI Taxonomy" id="866807"/>
    <lineage>
        <taxon>Bacteria</taxon>
        <taxon>Pseudomonadati</taxon>
        <taxon>Bacteroidota</taxon>
        <taxon>Cytophagia</taxon>
        <taxon>Cytophagales</taxon>
        <taxon>Persicobacteraceae</taxon>
        <taxon>Aureibacter</taxon>
    </lineage>
</organism>
<reference evidence="2" key="1">
    <citation type="submission" date="2023-07" db="EMBL/GenBank/DDBJ databases">
        <title>Genomic Encyclopedia of Type Strains, Phase IV (KMG-IV): sequencing the most valuable type-strain genomes for metagenomic binning, comparative biology and taxonomic classification.</title>
        <authorList>
            <person name="Goeker M."/>
        </authorList>
    </citation>
    <scope>NUCLEOTIDE SEQUENCE</scope>
    <source>
        <strain evidence="2">DSM 26174</strain>
    </source>
</reference>
<dbReference type="PROSITE" id="PS51186">
    <property type="entry name" value="GNAT"/>
    <property type="match status" value="1"/>
</dbReference>
<dbReference type="InterPro" id="IPR016181">
    <property type="entry name" value="Acyl_CoA_acyltransferase"/>
</dbReference>
<evidence type="ECO:0000313" key="3">
    <source>
        <dbReference type="Proteomes" id="UP001185092"/>
    </source>
</evidence>
<dbReference type="CDD" id="cd04301">
    <property type="entry name" value="NAT_SF"/>
    <property type="match status" value="1"/>
</dbReference>
<gene>
    <name evidence="2" type="ORF">HNQ88_003064</name>
</gene>
<dbReference type="GO" id="GO:0005840">
    <property type="term" value="C:ribosome"/>
    <property type="evidence" value="ECO:0007669"/>
    <property type="project" value="UniProtKB-KW"/>
</dbReference>
<dbReference type="Pfam" id="PF00583">
    <property type="entry name" value="Acetyltransf_1"/>
    <property type="match status" value="1"/>
</dbReference>
<keyword evidence="3" id="KW-1185">Reference proteome</keyword>
<dbReference type="SUPFAM" id="SSF55729">
    <property type="entry name" value="Acyl-CoA N-acyltransferases (Nat)"/>
    <property type="match status" value="1"/>
</dbReference>
<dbReference type="AlphaFoldDB" id="A0AAE3XQE5"/>
<dbReference type="Gene3D" id="3.40.630.30">
    <property type="match status" value="1"/>
</dbReference>
<dbReference type="PANTHER" id="PTHR13355">
    <property type="entry name" value="GLUCOSAMINE 6-PHOSPHATE N-ACETYLTRANSFERASE"/>
    <property type="match status" value="1"/>
</dbReference>
<comment type="caution">
    <text evidence="2">The sequence shown here is derived from an EMBL/GenBank/DDBJ whole genome shotgun (WGS) entry which is preliminary data.</text>
</comment>
<dbReference type="Proteomes" id="UP001185092">
    <property type="component" value="Unassembled WGS sequence"/>
</dbReference>
<evidence type="ECO:0000259" key="1">
    <source>
        <dbReference type="PROSITE" id="PS51186"/>
    </source>
</evidence>
<dbReference type="GO" id="GO:0008080">
    <property type="term" value="F:N-acetyltransferase activity"/>
    <property type="evidence" value="ECO:0007669"/>
    <property type="project" value="TreeGrafter"/>
</dbReference>
<dbReference type="InterPro" id="IPR039143">
    <property type="entry name" value="GNPNAT1-like"/>
</dbReference>
<dbReference type="PANTHER" id="PTHR13355:SF23">
    <property type="entry name" value="FAMILY N-ACETYLTRANSFERASE, PUTATIVE (AFU_ORTHOLOGUE AFUA_3G00870)-RELATED"/>
    <property type="match status" value="1"/>
</dbReference>
<accession>A0AAE3XQE5</accession>
<dbReference type="InterPro" id="IPR000182">
    <property type="entry name" value="GNAT_dom"/>
</dbReference>
<keyword evidence="2" id="KW-0689">Ribosomal protein</keyword>
<evidence type="ECO:0000313" key="2">
    <source>
        <dbReference type="EMBL" id="MDR6240016.1"/>
    </source>
</evidence>
<dbReference type="EMBL" id="JAVDQD010000003">
    <property type="protein sequence ID" value="MDR6240016.1"/>
    <property type="molecule type" value="Genomic_DNA"/>
</dbReference>
<keyword evidence="2" id="KW-0687">Ribonucleoprotein</keyword>
<dbReference type="RefSeq" id="WP_309939836.1">
    <property type="nucleotide sequence ID" value="NZ_AP025305.1"/>
</dbReference>
<sequence length="141" mass="16070">MKPIIRKAAKSDKSSIFELANQLHERVTVDEKVFDMHFESIIADEKHILMVAERDDEVVGYFSANMHYAIYANGKVMYLDEIVVMDSARGQKIGNLLMEELETFAIEQNCILISLATAGASDFYNKLGFQTKAGYYKKYLN</sequence>
<proteinExistence type="predicted"/>